<protein>
    <recommendedName>
        <fullName evidence="4">Integrase catalytic domain-containing protein</fullName>
    </recommendedName>
</protein>
<dbReference type="Gene3D" id="1.10.340.70">
    <property type="match status" value="1"/>
</dbReference>
<evidence type="ECO:0000313" key="3">
    <source>
        <dbReference type="Proteomes" id="UP000028582"/>
    </source>
</evidence>
<accession>A0A081AKN0</accession>
<dbReference type="GO" id="GO:0003676">
    <property type="term" value="F:nucleic acid binding"/>
    <property type="evidence" value="ECO:0007669"/>
    <property type="project" value="InterPro"/>
</dbReference>
<dbReference type="AlphaFoldDB" id="A0A081AKN0"/>
<comment type="caution">
    <text evidence="2">The sequence shown here is derived from an EMBL/GenBank/DDBJ whole genome shotgun (WGS) entry which is preliminary data.</text>
</comment>
<reference evidence="2 3" key="1">
    <citation type="submission" date="2013-11" db="EMBL/GenBank/DDBJ databases">
        <title>The Genome Sequence of Phytophthora parasitica P1976.</title>
        <authorList>
            <consortium name="The Broad Institute Genomics Platform"/>
            <person name="Russ C."/>
            <person name="Tyler B."/>
            <person name="Panabieres F."/>
            <person name="Shan W."/>
            <person name="Tripathy S."/>
            <person name="Grunwald N."/>
            <person name="Machado M."/>
            <person name="Johnson C.S."/>
            <person name="Walker B."/>
            <person name="Young S."/>
            <person name="Zeng Q."/>
            <person name="Gargeya S."/>
            <person name="Fitzgerald M."/>
            <person name="Haas B."/>
            <person name="Abouelleil A."/>
            <person name="Allen A.W."/>
            <person name="Alvarado L."/>
            <person name="Arachchi H.M."/>
            <person name="Berlin A.M."/>
            <person name="Chapman S.B."/>
            <person name="Gainer-Dewar J."/>
            <person name="Goldberg J."/>
            <person name="Griggs A."/>
            <person name="Gujja S."/>
            <person name="Hansen M."/>
            <person name="Howarth C."/>
            <person name="Imamovic A."/>
            <person name="Ireland A."/>
            <person name="Larimer J."/>
            <person name="McCowan C."/>
            <person name="Murphy C."/>
            <person name="Pearson M."/>
            <person name="Poon T.W."/>
            <person name="Priest M."/>
            <person name="Roberts A."/>
            <person name="Saif S."/>
            <person name="Shea T."/>
            <person name="Sisk P."/>
            <person name="Sykes S."/>
            <person name="Wortman J."/>
            <person name="Nusbaum C."/>
            <person name="Birren B."/>
        </authorList>
    </citation>
    <scope>NUCLEOTIDE SEQUENCE [LARGE SCALE GENOMIC DNA]</scope>
    <source>
        <strain evidence="2 3">P1976</strain>
    </source>
</reference>
<organism evidence="2 3">
    <name type="scientific">Phytophthora nicotianae P1976</name>
    <dbReference type="NCBI Taxonomy" id="1317066"/>
    <lineage>
        <taxon>Eukaryota</taxon>
        <taxon>Sar</taxon>
        <taxon>Stramenopiles</taxon>
        <taxon>Oomycota</taxon>
        <taxon>Peronosporomycetes</taxon>
        <taxon>Peronosporales</taxon>
        <taxon>Peronosporaceae</taxon>
        <taxon>Phytophthora</taxon>
    </lineage>
</organism>
<dbReference type="Proteomes" id="UP000028582">
    <property type="component" value="Unassembled WGS sequence"/>
</dbReference>
<dbReference type="PANTHER" id="PTHR37984:SF5">
    <property type="entry name" value="PROTEIN NYNRIN-LIKE"/>
    <property type="match status" value="1"/>
</dbReference>
<gene>
    <name evidence="2" type="ORF">F444_05824</name>
</gene>
<dbReference type="Gene3D" id="3.30.420.10">
    <property type="entry name" value="Ribonuclease H-like superfamily/Ribonuclease H"/>
    <property type="match status" value="1"/>
</dbReference>
<sequence>MGHIPSLPKSCIGNTELLIWVDLCTGYVMARASASRTAQTIAENYEECVFRRFGASEANWHDREPGFMSDFFRAFNRIVGQKQRATMPYQNHNAKLRYTKYLHVVRECNAAADSLASEPLETKVSKVVLSSDRKAELSSLNRIREVIYESIEACTNDIKASSDNCVEFLDAVEWPKRRTFADFVQSERGEVSLMPRRQKKAQKRVRFADGTPADDQDMAKRTATSHRQGSRQDVRWPNLKAVLRGETAKLAYKVARNVTKIAAKFVLTADDFLYYVGARRRRDNERDQDVQLRLVVPTTMIQEVLQNCHDSIVGGHQGVVRMYREELIQPEKRSCIRKIVLQFRTI</sequence>
<dbReference type="InterPro" id="IPR036397">
    <property type="entry name" value="RNaseH_sf"/>
</dbReference>
<dbReference type="SUPFAM" id="SSF53098">
    <property type="entry name" value="Ribonuclease H-like"/>
    <property type="match status" value="1"/>
</dbReference>
<name>A0A081AKN0_PHYNI</name>
<evidence type="ECO:0000256" key="1">
    <source>
        <dbReference type="SAM" id="MobiDB-lite"/>
    </source>
</evidence>
<evidence type="ECO:0008006" key="4">
    <source>
        <dbReference type="Google" id="ProtNLM"/>
    </source>
</evidence>
<proteinExistence type="predicted"/>
<dbReference type="InterPro" id="IPR050951">
    <property type="entry name" value="Retrovirus_Pol_polyprotein"/>
</dbReference>
<dbReference type="InterPro" id="IPR012337">
    <property type="entry name" value="RNaseH-like_sf"/>
</dbReference>
<dbReference type="EMBL" id="ANJA01001093">
    <property type="protein sequence ID" value="ETO79441.1"/>
    <property type="molecule type" value="Genomic_DNA"/>
</dbReference>
<dbReference type="OrthoDB" id="118013at2759"/>
<evidence type="ECO:0000313" key="2">
    <source>
        <dbReference type="EMBL" id="ETO79441.1"/>
    </source>
</evidence>
<feature type="region of interest" description="Disordered" evidence="1">
    <location>
        <begin position="211"/>
        <end position="231"/>
    </location>
</feature>
<dbReference type="PANTHER" id="PTHR37984">
    <property type="entry name" value="PROTEIN CBG26694"/>
    <property type="match status" value="1"/>
</dbReference>